<gene>
    <name evidence="3" type="ORF">FB554_1648</name>
</gene>
<organism evidence="3 4">
    <name type="scientific">Barrientosiimonas humi</name>
    <dbReference type="NCBI Taxonomy" id="999931"/>
    <lineage>
        <taxon>Bacteria</taxon>
        <taxon>Bacillati</taxon>
        <taxon>Actinomycetota</taxon>
        <taxon>Actinomycetes</taxon>
        <taxon>Micrococcales</taxon>
        <taxon>Dermacoccaceae</taxon>
        <taxon>Barrientosiimonas</taxon>
    </lineage>
</organism>
<dbReference type="InterPro" id="IPR029063">
    <property type="entry name" value="SAM-dependent_MTases_sf"/>
</dbReference>
<feature type="region of interest" description="Disordered" evidence="1">
    <location>
        <begin position="92"/>
        <end position="113"/>
    </location>
</feature>
<keyword evidence="4" id="KW-1185">Reference proteome</keyword>
<dbReference type="InterPro" id="IPR013216">
    <property type="entry name" value="Methyltransf_11"/>
</dbReference>
<dbReference type="EMBL" id="VFOK01000001">
    <property type="protein sequence ID" value="TQL33500.1"/>
    <property type="molecule type" value="Genomic_DNA"/>
</dbReference>
<reference evidence="3 4" key="1">
    <citation type="submission" date="2019-06" db="EMBL/GenBank/DDBJ databases">
        <title>Sequencing the genomes of 1000 actinobacteria strains.</title>
        <authorList>
            <person name="Klenk H.-P."/>
        </authorList>
    </citation>
    <scope>NUCLEOTIDE SEQUENCE [LARGE SCALE GENOMIC DNA]</scope>
    <source>
        <strain evidence="3 4">DSM 24617</strain>
    </source>
</reference>
<evidence type="ECO:0000313" key="3">
    <source>
        <dbReference type="EMBL" id="TQL33500.1"/>
    </source>
</evidence>
<proteinExistence type="predicted"/>
<dbReference type="SUPFAM" id="SSF53335">
    <property type="entry name" value="S-adenosyl-L-methionine-dependent methyltransferases"/>
    <property type="match status" value="1"/>
</dbReference>
<dbReference type="NCBIfam" id="TIGR03544">
    <property type="entry name" value="DivI1A_domain"/>
    <property type="match status" value="1"/>
</dbReference>
<evidence type="ECO:0000256" key="1">
    <source>
        <dbReference type="SAM" id="MobiDB-lite"/>
    </source>
</evidence>
<evidence type="ECO:0000259" key="2">
    <source>
        <dbReference type="Pfam" id="PF08241"/>
    </source>
</evidence>
<dbReference type="Pfam" id="PF08241">
    <property type="entry name" value="Methyltransf_11"/>
    <property type="match status" value="1"/>
</dbReference>
<sequence length="343" mass="36768">MRGRREAGEDLTPEDLITVELGRARRSDPGYDEGAVDDLLDDVVAAMREGSLTPGQLARWRQRLEPVTRRLRPGYDRGQVDALLDRLHTQLAAPTPPAGAPTAPGPSGAGIGNDQEAVAQQYAREDRLETRRSVWRGTADGTDPVAVAVEALAAAAPRDLLEIGCGTGEFASRVAARLPGARLVATDQSPRMVELAAQRGLDARPVDASELPFGDDAFDAVAAMWMLYHVPDLDRTLAQVRRVLRPDGVLIAMTNGDGHLADLLTAAGGEPIRTQFSRENGATTLRRHFAHVEQIDFDTRAVFPDHGAAQAYLATFDPALAEQLPPFAGEAEFAGAATLFIAT</sequence>
<feature type="domain" description="Methyltransferase type 11" evidence="2">
    <location>
        <begin position="161"/>
        <end position="251"/>
    </location>
</feature>
<dbReference type="OrthoDB" id="9805171at2"/>
<dbReference type="PANTHER" id="PTHR43591:SF24">
    <property type="entry name" value="2-METHOXY-6-POLYPRENYL-1,4-BENZOQUINOL METHYLASE, MITOCHONDRIAL"/>
    <property type="match status" value="1"/>
</dbReference>
<dbReference type="GO" id="GO:0008757">
    <property type="term" value="F:S-adenosylmethionine-dependent methyltransferase activity"/>
    <property type="evidence" value="ECO:0007669"/>
    <property type="project" value="InterPro"/>
</dbReference>
<dbReference type="PANTHER" id="PTHR43591">
    <property type="entry name" value="METHYLTRANSFERASE"/>
    <property type="match status" value="1"/>
</dbReference>
<protein>
    <submittedName>
        <fullName evidence="3">DivIVA domain-containing protein</fullName>
    </submittedName>
</protein>
<dbReference type="AlphaFoldDB" id="A0A542XCD3"/>
<name>A0A542XCD3_9MICO</name>
<evidence type="ECO:0000313" key="4">
    <source>
        <dbReference type="Proteomes" id="UP000318336"/>
    </source>
</evidence>
<dbReference type="Proteomes" id="UP000318336">
    <property type="component" value="Unassembled WGS sequence"/>
</dbReference>
<accession>A0A542XCD3</accession>
<dbReference type="InterPro" id="IPR019933">
    <property type="entry name" value="DivIVA_domain"/>
</dbReference>
<dbReference type="Gene3D" id="3.40.50.150">
    <property type="entry name" value="Vaccinia Virus protein VP39"/>
    <property type="match status" value="1"/>
</dbReference>
<dbReference type="CDD" id="cd02440">
    <property type="entry name" value="AdoMet_MTases"/>
    <property type="match status" value="1"/>
</dbReference>
<comment type="caution">
    <text evidence="3">The sequence shown here is derived from an EMBL/GenBank/DDBJ whole genome shotgun (WGS) entry which is preliminary data.</text>
</comment>
<dbReference type="RefSeq" id="WP_142005503.1">
    <property type="nucleotide sequence ID" value="NZ_CAJTBP010000001.1"/>
</dbReference>